<name>B4SDD1_PELPB</name>
<dbReference type="OrthoDB" id="9790710at2"/>
<protein>
    <submittedName>
        <fullName evidence="2">Glycosyl transferase group 1</fullName>
    </submittedName>
</protein>
<dbReference type="KEGG" id="pph:Ppha_0557"/>
<dbReference type="AlphaFoldDB" id="B4SDD1"/>
<evidence type="ECO:0000313" key="2">
    <source>
        <dbReference type="EMBL" id="ACF42870.1"/>
    </source>
</evidence>
<dbReference type="GO" id="GO:0016757">
    <property type="term" value="F:glycosyltransferase activity"/>
    <property type="evidence" value="ECO:0007669"/>
    <property type="project" value="InterPro"/>
</dbReference>
<dbReference type="PANTHER" id="PTHR12526">
    <property type="entry name" value="GLYCOSYLTRANSFERASE"/>
    <property type="match status" value="1"/>
</dbReference>
<gene>
    <name evidence="2" type="ordered locus">Ppha_0557</name>
</gene>
<dbReference type="HOGENOM" id="CLU_683153_0_0_10"/>
<proteinExistence type="predicted"/>
<dbReference type="STRING" id="324925.Ppha_0557"/>
<feature type="domain" description="Glycosyl transferase family 1" evidence="1">
    <location>
        <begin position="214"/>
        <end position="366"/>
    </location>
</feature>
<dbReference type="Proteomes" id="UP000002724">
    <property type="component" value="Chromosome"/>
</dbReference>
<dbReference type="Gene3D" id="3.40.50.2000">
    <property type="entry name" value="Glycogen Phosphorylase B"/>
    <property type="match status" value="2"/>
</dbReference>
<dbReference type="Pfam" id="PF00534">
    <property type="entry name" value="Glycos_transf_1"/>
    <property type="match status" value="1"/>
</dbReference>
<keyword evidence="3" id="KW-1185">Reference proteome</keyword>
<organism evidence="2 3">
    <name type="scientific">Pelodictyon phaeoclathratiforme (strain DSM 5477 / BU-1)</name>
    <dbReference type="NCBI Taxonomy" id="324925"/>
    <lineage>
        <taxon>Bacteria</taxon>
        <taxon>Pseudomonadati</taxon>
        <taxon>Chlorobiota</taxon>
        <taxon>Chlorobiia</taxon>
        <taxon>Chlorobiales</taxon>
        <taxon>Chlorobiaceae</taxon>
        <taxon>Chlorobium/Pelodictyon group</taxon>
        <taxon>Pelodictyon</taxon>
    </lineage>
</organism>
<dbReference type="eggNOG" id="COG0438">
    <property type="taxonomic scope" value="Bacteria"/>
</dbReference>
<evidence type="ECO:0000313" key="3">
    <source>
        <dbReference type="Proteomes" id="UP000002724"/>
    </source>
</evidence>
<dbReference type="CAZy" id="GT4">
    <property type="family name" value="Glycosyltransferase Family 4"/>
</dbReference>
<reference evidence="2 3" key="1">
    <citation type="submission" date="2008-06" db="EMBL/GenBank/DDBJ databases">
        <title>Complete sequence of Pelodictyon phaeoclathratiforme BU-1.</title>
        <authorList>
            <consortium name="US DOE Joint Genome Institute"/>
            <person name="Lucas S."/>
            <person name="Copeland A."/>
            <person name="Lapidus A."/>
            <person name="Glavina del Rio T."/>
            <person name="Dalin E."/>
            <person name="Tice H."/>
            <person name="Bruce D."/>
            <person name="Goodwin L."/>
            <person name="Pitluck S."/>
            <person name="Schmutz J."/>
            <person name="Larimer F."/>
            <person name="Land M."/>
            <person name="Hauser L."/>
            <person name="Kyrpides N."/>
            <person name="Mikhailova N."/>
            <person name="Liu Z."/>
            <person name="Li T."/>
            <person name="Zhao F."/>
            <person name="Overmann J."/>
            <person name="Bryant D.A."/>
            <person name="Richardson P."/>
        </authorList>
    </citation>
    <scope>NUCLEOTIDE SEQUENCE [LARGE SCALE GENOMIC DNA]</scope>
    <source>
        <strain evidence="3">DSM 5477 / BU-1</strain>
    </source>
</reference>
<accession>B4SDD1</accession>
<dbReference type="RefSeq" id="WP_012507365.1">
    <property type="nucleotide sequence ID" value="NC_011060.1"/>
</dbReference>
<dbReference type="InterPro" id="IPR001296">
    <property type="entry name" value="Glyco_trans_1"/>
</dbReference>
<keyword evidence="2" id="KW-0808">Transferase</keyword>
<evidence type="ECO:0000259" key="1">
    <source>
        <dbReference type="Pfam" id="PF00534"/>
    </source>
</evidence>
<dbReference type="CDD" id="cd03801">
    <property type="entry name" value="GT4_PimA-like"/>
    <property type="match status" value="1"/>
</dbReference>
<sequence>MIKLGQQMLLSKNPSLVFISNGITPYGTHFLERIAGELFDFKLHTIYSYEFSMGKWQITLKPILNAVVLGKDEYAIQHYNLSAIRHSYSRYLQLVKEIKTISPIAVIVLGYGNIAHYLLIEWCYKNDIACLILGDSNILGDCNSGLRSFIKSIIVKRVVSCCSAFLPCGTLGSQYFEKYGARPEQIFFSPVEPDYSLIEEISTDTVKSLTMQFKFDPDRYRLIYSGRLVAIKRLDLLIDAFAKIAEQRSEWDLLIVGGGSLEAELKMRIPDWLRHRVYWTGFVSSQEHMSALYQFADILVLPSDYEPWALVVNEAVCAGLALVCSDAVGAAFELLCDGENGRYFHAGDVESLIEALLDVTKAENLLKYKIASKQILSLWRKKADPVDGLRCALEYCFRT</sequence>
<dbReference type="EMBL" id="CP001110">
    <property type="protein sequence ID" value="ACF42870.1"/>
    <property type="molecule type" value="Genomic_DNA"/>
</dbReference>
<dbReference type="SUPFAM" id="SSF53756">
    <property type="entry name" value="UDP-Glycosyltransferase/glycogen phosphorylase"/>
    <property type="match status" value="1"/>
</dbReference>